<feature type="transmembrane region" description="Helical" evidence="1">
    <location>
        <begin position="185"/>
        <end position="204"/>
    </location>
</feature>
<dbReference type="InterPro" id="IPR019206">
    <property type="entry name" value="DUF2085_TM"/>
</dbReference>
<dbReference type="KEGG" id="mif:Metin_0198"/>
<evidence type="ECO:0000313" key="3">
    <source>
        <dbReference type="Proteomes" id="UP000002061"/>
    </source>
</evidence>
<dbReference type="HOGENOM" id="CLU_1044318_0_0_2"/>
<proteinExistence type="predicted"/>
<keyword evidence="3" id="KW-1185">Reference proteome</keyword>
<dbReference type="EMBL" id="CP002009">
    <property type="protein sequence ID" value="ADG12869.1"/>
    <property type="molecule type" value="Genomic_DNA"/>
</dbReference>
<organism evidence="2 3">
    <name type="scientific">Methanocaldococcus infernus (strain DSM 11812 / JCM 15783 / ME)</name>
    <dbReference type="NCBI Taxonomy" id="573063"/>
    <lineage>
        <taxon>Archaea</taxon>
        <taxon>Methanobacteriati</taxon>
        <taxon>Methanobacteriota</taxon>
        <taxon>Methanomada group</taxon>
        <taxon>Methanococci</taxon>
        <taxon>Methanococcales</taxon>
        <taxon>Methanocaldococcaceae</taxon>
        <taxon>Methanocaldococcus</taxon>
    </lineage>
</organism>
<dbReference type="AlphaFoldDB" id="D5VQL6"/>
<evidence type="ECO:0000313" key="2">
    <source>
        <dbReference type="EMBL" id="ADG12869.1"/>
    </source>
</evidence>
<dbReference type="eggNOG" id="arCOG03949">
    <property type="taxonomic scope" value="Archaea"/>
</dbReference>
<dbReference type="OrthoDB" id="65798at2157"/>
<reference evidence="2" key="1">
    <citation type="submission" date="2010-04" db="EMBL/GenBank/DDBJ databases">
        <title>Complete sequence of Methanocaldococcus infernus ME.</title>
        <authorList>
            <consortium name="US DOE Joint Genome Institute"/>
            <person name="Lucas S."/>
            <person name="Copeland A."/>
            <person name="Lapidus A."/>
            <person name="Cheng J.-F."/>
            <person name="Bruce D."/>
            <person name="Goodwin L."/>
            <person name="Pitluck S."/>
            <person name="Munk A.C."/>
            <person name="Detter J.C."/>
            <person name="Han C."/>
            <person name="Tapia R."/>
            <person name="Land M."/>
            <person name="Hauser L."/>
            <person name="Kyrpides N."/>
            <person name="Mikhailova N."/>
            <person name="Sieprawska-Lupa M."/>
            <person name="Whitman W.B."/>
            <person name="Woyke T."/>
        </authorList>
    </citation>
    <scope>NUCLEOTIDE SEQUENCE [LARGE SCALE GENOMIC DNA]</scope>
    <source>
        <strain evidence="2">ME</strain>
    </source>
</reference>
<dbReference type="Proteomes" id="UP000002061">
    <property type="component" value="Chromosome"/>
</dbReference>
<evidence type="ECO:0000256" key="1">
    <source>
        <dbReference type="SAM" id="Phobius"/>
    </source>
</evidence>
<dbReference type="Pfam" id="PF09858">
    <property type="entry name" value="DUF2085"/>
    <property type="match status" value="1"/>
</dbReference>
<evidence type="ECO:0008006" key="4">
    <source>
        <dbReference type="Google" id="ProtNLM"/>
    </source>
</evidence>
<feature type="transmembrane region" description="Helical" evidence="1">
    <location>
        <begin position="97"/>
        <end position="117"/>
    </location>
</feature>
<dbReference type="STRING" id="573063.Metin_0198"/>
<feature type="transmembrane region" description="Helical" evidence="1">
    <location>
        <begin position="61"/>
        <end position="85"/>
    </location>
</feature>
<keyword evidence="1" id="KW-1133">Transmembrane helix</keyword>
<gene>
    <name evidence="2" type="ordered locus">Metin_0198</name>
</gene>
<name>D5VQL6_METIM</name>
<dbReference type="eggNOG" id="arCOG03293">
    <property type="taxonomic scope" value="Archaea"/>
</dbReference>
<feature type="transmembrane region" description="Helical" evidence="1">
    <location>
        <begin position="7"/>
        <end position="29"/>
    </location>
</feature>
<keyword evidence="1" id="KW-0472">Membrane</keyword>
<keyword evidence="1" id="KW-0812">Transmembrane</keyword>
<dbReference type="GeneID" id="32159799"/>
<sequence>MKLKTYYFIFVFLFFLFYLGILLAPYLSYLGFKNLSFLLYSLYSPICHQLPERSFFIFNHKMAVCARCFGIYTGALLSLLIYPFLKRLENTNLPRKIYLILALTPMAIDGITQYLGLRESFNLLRFITGFLAGSVTIFYIVPIYIDLIKRLRDIMDKFELEKVKKLAEGKSDTEKMEIYEKFKKSEALAIILSFLFPGLGQLYLGNVGKAVLMIALAIISLILFSICIGFFTYLGVWIWSTFDAYQEAKKYNLELYNVIFEDKGEV</sequence>
<feature type="transmembrane region" description="Helical" evidence="1">
    <location>
        <begin position="123"/>
        <end position="145"/>
    </location>
</feature>
<protein>
    <recommendedName>
        <fullName evidence="4">DUF2085 domain-containing protein</fullName>
    </recommendedName>
</protein>
<dbReference type="RefSeq" id="WP_013099615.1">
    <property type="nucleotide sequence ID" value="NC_014122.1"/>
</dbReference>
<accession>D5VQL6</accession>
<feature type="transmembrane region" description="Helical" evidence="1">
    <location>
        <begin position="210"/>
        <end position="239"/>
    </location>
</feature>